<protein>
    <recommendedName>
        <fullName evidence="4">Secreted protein</fullName>
    </recommendedName>
</protein>
<evidence type="ECO:0008006" key="4">
    <source>
        <dbReference type="Google" id="ProtNLM"/>
    </source>
</evidence>
<feature type="signal peptide" evidence="1">
    <location>
        <begin position="1"/>
        <end position="20"/>
    </location>
</feature>
<dbReference type="AlphaFoldDB" id="A0AAV6G847"/>
<dbReference type="InterPro" id="IPR040958">
    <property type="entry name" value="SNAD1"/>
</dbReference>
<evidence type="ECO:0000313" key="3">
    <source>
        <dbReference type="Proteomes" id="UP000823561"/>
    </source>
</evidence>
<dbReference type="Proteomes" id="UP000823561">
    <property type="component" value="Chromosome 15"/>
</dbReference>
<comment type="caution">
    <text evidence="2">The sequence shown here is derived from an EMBL/GenBank/DDBJ whole genome shotgun (WGS) entry which is preliminary data.</text>
</comment>
<reference evidence="2" key="1">
    <citation type="submission" date="2020-10" db="EMBL/GenBank/DDBJ databases">
        <title>Chromosome-scale genome assembly of the Allis shad, Alosa alosa.</title>
        <authorList>
            <person name="Margot Z."/>
            <person name="Christophe K."/>
            <person name="Cabau C."/>
            <person name="Louis A."/>
            <person name="Berthelot C."/>
            <person name="Parey E."/>
            <person name="Roest Crollius H."/>
            <person name="Montfort J."/>
            <person name="Robinson-Rechavi M."/>
            <person name="Bucao C."/>
            <person name="Bouchez O."/>
            <person name="Gislard M."/>
            <person name="Lluch J."/>
            <person name="Milhes M."/>
            <person name="Lampietro C."/>
            <person name="Lopez Roques C."/>
            <person name="Donnadieu C."/>
            <person name="Braasch I."/>
            <person name="Desvignes T."/>
            <person name="Postlethwait J."/>
            <person name="Bobe J."/>
            <person name="Guiguen Y."/>
        </authorList>
    </citation>
    <scope>NUCLEOTIDE SEQUENCE</scope>
    <source>
        <strain evidence="2">M-15738</strain>
        <tissue evidence="2">Blood</tissue>
    </source>
</reference>
<organism evidence="2 3">
    <name type="scientific">Alosa alosa</name>
    <name type="common">allis shad</name>
    <dbReference type="NCBI Taxonomy" id="278164"/>
    <lineage>
        <taxon>Eukaryota</taxon>
        <taxon>Metazoa</taxon>
        <taxon>Chordata</taxon>
        <taxon>Craniata</taxon>
        <taxon>Vertebrata</taxon>
        <taxon>Euteleostomi</taxon>
        <taxon>Actinopterygii</taxon>
        <taxon>Neopterygii</taxon>
        <taxon>Teleostei</taxon>
        <taxon>Clupei</taxon>
        <taxon>Clupeiformes</taxon>
        <taxon>Clupeoidei</taxon>
        <taxon>Clupeidae</taxon>
        <taxon>Alosa</taxon>
    </lineage>
</organism>
<keyword evidence="1" id="KW-0732">Signal</keyword>
<accession>A0AAV6G847</accession>
<dbReference type="EMBL" id="JADWDJ010000015">
    <property type="protein sequence ID" value="KAG5269587.1"/>
    <property type="molecule type" value="Genomic_DNA"/>
</dbReference>
<feature type="chain" id="PRO_5043518095" description="Secreted protein" evidence="1">
    <location>
        <begin position="21"/>
        <end position="227"/>
    </location>
</feature>
<proteinExistence type="predicted"/>
<evidence type="ECO:0000313" key="2">
    <source>
        <dbReference type="EMBL" id="KAG5269587.1"/>
    </source>
</evidence>
<name>A0AAV6G847_9TELE</name>
<sequence>MVCAGVCLLLCLLCSDVVLAESNGVDINTLRKIIDYFQAKFSPGENKPYGVAINVHQDYCSSKFDSIQDRFLPNDTQQAVQKGLKKSFYKGQELMAAKTVAMKVQKLSVRAEYILLYPPNPSKSPLQVLLDRTEPDSCVVFYTLTAPCVRTCANVNGPYSLLPGLDLLTKYQGPKAFVFSQPWNGDEDASGSLKEIDQHVPLYRCTHQCVACRGSQGDDPINKECIN</sequence>
<evidence type="ECO:0000256" key="1">
    <source>
        <dbReference type="SAM" id="SignalP"/>
    </source>
</evidence>
<gene>
    <name evidence="2" type="ORF">AALO_G00203720</name>
</gene>
<dbReference type="Pfam" id="PF18744">
    <property type="entry name" value="SNAD1"/>
    <property type="match status" value="1"/>
</dbReference>
<keyword evidence="3" id="KW-1185">Reference proteome</keyword>